<dbReference type="SUPFAM" id="SSF74650">
    <property type="entry name" value="Galactose mutarotase-like"/>
    <property type="match status" value="1"/>
</dbReference>
<dbReference type="InterPro" id="IPR047215">
    <property type="entry name" value="Galactose_mutarotase-like"/>
</dbReference>
<feature type="active site" description="Proton acceptor" evidence="9">
    <location>
        <position position="310"/>
    </location>
</feature>
<dbReference type="EC" id="5.1.3.3" evidence="4 8"/>
<dbReference type="Gene3D" id="2.70.98.10">
    <property type="match status" value="1"/>
</dbReference>
<comment type="catalytic activity">
    <reaction evidence="1 8">
        <text>alpha-D-glucose = beta-D-glucose</text>
        <dbReference type="Rhea" id="RHEA:10264"/>
        <dbReference type="ChEBI" id="CHEBI:15903"/>
        <dbReference type="ChEBI" id="CHEBI:17925"/>
        <dbReference type="EC" id="5.1.3.3"/>
    </reaction>
</comment>
<reference evidence="12 13" key="1">
    <citation type="submission" date="2019-08" db="EMBL/GenBank/DDBJ databases">
        <title>Deep-cultivation of Planctomycetes and their phenomic and genomic characterization uncovers novel biology.</title>
        <authorList>
            <person name="Wiegand S."/>
            <person name="Jogler M."/>
            <person name="Boedeker C."/>
            <person name="Pinto D."/>
            <person name="Vollmers J."/>
            <person name="Rivas-Marin E."/>
            <person name="Kohn T."/>
            <person name="Peeters S.H."/>
            <person name="Heuer A."/>
            <person name="Rast P."/>
            <person name="Oberbeckmann S."/>
            <person name="Bunk B."/>
            <person name="Jeske O."/>
            <person name="Meyerdierks A."/>
            <person name="Storesund J.E."/>
            <person name="Kallscheuer N."/>
            <person name="Luecker S."/>
            <person name="Lage O.M."/>
            <person name="Pohl T."/>
            <person name="Merkel B.J."/>
            <person name="Hornburger P."/>
            <person name="Mueller R.-W."/>
            <person name="Bruemmer F."/>
            <person name="Labrenz M."/>
            <person name="Spormann A.M."/>
            <person name="Op Den Camp H."/>
            <person name="Overmann J."/>
            <person name="Amann R."/>
            <person name="Jetten M.S.M."/>
            <person name="Mascher T."/>
            <person name="Medema M.H."/>
            <person name="Devos D.P."/>
            <person name="Kaster A.-K."/>
            <person name="Ovreas L."/>
            <person name="Rohde M."/>
            <person name="Galperin M.Y."/>
            <person name="Jogler C."/>
        </authorList>
    </citation>
    <scope>NUCLEOTIDE SEQUENCE [LARGE SCALE GENOMIC DNA]</scope>
    <source>
        <strain evidence="12 13">LF1</strain>
    </source>
</reference>
<dbReference type="Proteomes" id="UP000322699">
    <property type="component" value="Unassembled WGS sequence"/>
</dbReference>
<sequence>MKTTSRVFGSTADGHPVQRFTLTNSHGHSVDLMSWGASLLDVRVPDRDGRIENVNCVFESLDTYLVKHPYFGSSVGRYANRIGGAKFTIDGIEYPLTVNHKSHQLHGGKNNFAFQNWDSESYQDETGVGVRFSLMSPDGHEGFPGNVCVTTDYHWNELNELSFQFTATTDKPTHVNLTNHSYWNLAGMGSGSILDHQLKLESDQYVDVDHESIATGKLNSVKGTPFDFREATAIGDRNDQLPETLGYDHCLVVRGESGTLRNCAAVHDPKSGRFMEVQTTQPGVQLYVGGHLPGGEESAGIKPHQAFCLETQHYPDTPNQASFPSTLLRPGDVLNEKTVHRFSIKELS</sequence>
<evidence type="ECO:0000256" key="5">
    <source>
        <dbReference type="ARBA" id="ARBA00014165"/>
    </source>
</evidence>
<evidence type="ECO:0000256" key="1">
    <source>
        <dbReference type="ARBA" id="ARBA00001614"/>
    </source>
</evidence>
<evidence type="ECO:0000256" key="11">
    <source>
        <dbReference type="PIRSR" id="PIRSR005096-3"/>
    </source>
</evidence>
<dbReference type="GO" id="GO:0004034">
    <property type="term" value="F:aldose 1-epimerase activity"/>
    <property type="evidence" value="ECO:0007669"/>
    <property type="project" value="UniProtKB-EC"/>
</dbReference>
<dbReference type="PANTHER" id="PTHR10091">
    <property type="entry name" value="ALDOSE-1-EPIMERASE"/>
    <property type="match status" value="1"/>
</dbReference>
<dbReference type="GO" id="GO:0006006">
    <property type="term" value="P:glucose metabolic process"/>
    <property type="evidence" value="ECO:0007669"/>
    <property type="project" value="TreeGrafter"/>
</dbReference>
<dbReference type="CDD" id="cd09019">
    <property type="entry name" value="galactose_mutarotase_like"/>
    <property type="match status" value="1"/>
</dbReference>
<dbReference type="GO" id="GO:0033499">
    <property type="term" value="P:galactose catabolic process via UDP-galactose, Leloir pathway"/>
    <property type="evidence" value="ECO:0007669"/>
    <property type="project" value="TreeGrafter"/>
</dbReference>
<dbReference type="InterPro" id="IPR018052">
    <property type="entry name" value="Ald1_epimerase_CS"/>
</dbReference>
<evidence type="ECO:0000256" key="2">
    <source>
        <dbReference type="ARBA" id="ARBA00005028"/>
    </source>
</evidence>
<evidence type="ECO:0000256" key="4">
    <source>
        <dbReference type="ARBA" id="ARBA00013185"/>
    </source>
</evidence>
<organism evidence="12 13">
    <name type="scientific">Rubripirellula obstinata</name>
    <dbReference type="NCBI Taxonomy" id="406547"/>
    <lineage>
        <taxon>Bacteria</taxon>
        <taxon>Pseudomonadati</taxon>
        <taxon>Planctomycetota</taxon>
        <taxon>Planctomycetia</taxon>
        <taxon>Pirellulales</taxon>
        <taxon>Pirellulaceae</taxon>
        <taxon>Rubripirellula</taxon>
    </lineage>
</organism>
<protein>
    <recommendedName>
        <fullName evidence="5 8">Aldose 1-epimerase</fullName>
        <ecNumber evidence="4 8">5.1.3.3</ecNumber>
    </recommendedName>
</protein>
<evidence type="ECO:0000313" key="12">
    <source>
        <dbReference type="EMBL" id="KAA1261315.1"/>
    </source>
</evidence>
<dbReference type="GO" id="GO:0005737">
    <property type="term" value="C:cytoplasm"/>
    <property type="evidence" value="ECO:0007669"/>
    <property type="project" value="TreeGrafter"/>
</dbReference>
<feature type="binding site" evidence="11">
    <location>
        <begin position="180"/>
        <end position="182"/>
    </location>
    <ligand>
        <name>beta-D-galactose</name>
        <dbReference type="ChEBI" id="CHEBI:27667"/>
    </ligand>
</feature>
<dbReference type="UniPathway" id="UPA00242"/>
<keyword evidence="13" id="KW-1185">Reference proteome</keyword>
<gene>
    <name evidence="12" type="primary">mro_2</name>
    <name evidence="12" type="ORF">LF1_38620</name>
</gene>
<evidence type="ECO:0000256" key="3">
    <source>
        <dbReference type="ARBA" id="ARBA00006206"/>
    </source>
</evidence>
<proteinExistence type="inferred from homology"/>
<name>A0A5B1CN25_9BACT</name>
<comment type="similarity">
    <text evidence="3 8">Belongs to the aldose epimerase family.</text>
</comment>
<dbReference type="Pfam" id="PF01263">
    <property type="entry name" value="Aldose_epim"/>
    <property type="match status" value="1"/>
</dbReference>
<dbReference type="InterPro" id="IPR015443">
    <property type="entry name" value="Aldose_1-epimerase"/>
</dbReference>
<dbReference type="InterPro" id="IPR008183">
    <property type="entry name" value="Aldose_1/G6P_1-epimerase"/>
</dbReference>
<dbReference type="EMBL" id="VRLW01000001">
    <property type="protein sequence ID" value="KAA1261315.1"/>
    <property type="molecule type" value="Genomic_DNA"/>
</dbReference>
<keyword evidence="7 8" id="KW-0119">Carbohydrate metabolism</keyword>
<feature type="binding site" evidence="10">
    <location>
        <position position="248"/>
    </location>
    <ligand>
        <name>beta-D-galactose</name>
        <dbReference type="ChEBI" id="CHEBI:27667"/>
    </ligand>
</feature>
<dbReference type="InterPro" id="IPR011013">
    <property type="entry name" value="Gal_mutarotase_sf_dom"/>
</dbReference>
<evidence type="ECO:0000313" key="13">
    <source>
        <dbReference type="Proteomes" id="UP000322699"/>
    </source>
</evidence>
<keyword evidence="6 8" id="KW-0413">Isomerase</keyword>
<dbReference type="RefSeq" id="WP_068264316.1">
    <property type="nucleotide sequence ID" value="NZ_LWSK01000058.1"/>
</dbReference>
<comment type="pathway">
    <text evidence="2 8">Carbohydrate metabolism; hexose metabolism.</text>
</comment>
<evidence type="ECO:0000256" key="7">
    <source>
        <dbReference type="ARBA" id="ARBA00023277"/>
    </source>
</evidence>
<evidence type="ECO:0000256" key="8">
    <source>
        <dbReference type="PIRNR" id="PIRNR005096"/>
    </source>
</evidence>
<dbReference type="PROSITE" id="PS00545">
    <property type="entry name" value="ALDOSE_1_EPIMERASE"/>
    <property type="match status" value="1"/>
</dbReference>
<comment type="caution">
    <text evidence="12">The sequence shown here is derived from an EMBL/GenBank/DDBJ whole genome shotgun (WGS) entry which is preliminary data.</text>
</comment>
<feature type="binding site" evidence="11">
    <location>
        <begin position="80"/>
        <end position="81"/>
    </location>
    <ligand>
        <name>beta-D-galactose</name>
        <dbReference type="ChEBI" id="CHEBI:27667"/>
    </ligand>
</feature>
<dbReference type="NCBIfam" id="NF008277">
    <property type="entry name" value="PRK11055.1"/>
    <property type="match status" value="1"/>
</dbReference>
<dbReference type="AlphaFoldDB" id="A0A5B1CN25"/>
<evidence type="ECO:0000256" key="6">
    <source>
        <dbReference type="ARBA" id="ARBA00023235"/>
    </source>
</evidence>
<dbReference type="GO" id="GO:0030246">
    <property type="term" value="F:carbohydrate binding"/>
    <property type="evidence" value="ECO:0007669"/>
    <property type="project" value="InterPro"/>
</dbReference>
<dbReference type="PANTHER" id="PTHR10091:SF0">
    <property type="entry name" value="GALACTOSE MUTAROTASE"/>
    <property type="match status" value="1"/>
</dbReference>
<dbReference type="InterPro" id="IPR014718">
    <property type="entry name" value="GH-type_carb-bd"/>
</dbReference>
<evidence type="ECO:0000256" key="9">
    <source>
        <dbReference type="PIRSR" id="PIRSR005096-1"/>
    </source>
</evidence>
<evidence type="ECO:0000256" key="10">
    <source>
        <dbReference type="PIRSR" id="PIRSR005096-2"/>
    </source>
</evidence>
<accession>A0A5B1CN25</accession>
<dbReference type="OrthoDB" id="9779408at2"/>
<feature type="active site" description="Proton donor" evidence="9">
    <location>
        <position position="180"/>
    </location>
</feature>
<dbReference type="PIRSF" id="PIRSF005096">
    <property type="entry name" value="GALM"/>
    <property type="match status" value="1"/>
</dbReference>